<evidence type="ECO:0000313" key="1">
    <source>
        <dbReference type="EMBL" id="HGQ85823.1"/>
    </source>
</evidence>
<comment type="caution">
    <text evidence="1">The sequence shown here is derived from an EMBL/GenBank/DDBJ whole genome shotgun (WGS) entry which is preliminary data.</text>
</comment>
<sequence>MKLIKDFENFVKGKIEIVTDEIKDISENTKENIKNVRFVTEKVKVTVNSLDPLINSIIDFGNTTKMLIDSLNDQIKNLYIELSSLITGAKELSGSLRRIFSLSLKEKR</sequence>
<accession>A0A7C4NUT2</accession>
<gene>
    <name evidence="1" type="ORF">ENT66_05765</name>
</gene>
<reference evidence="1" key="1">
    <citation type="journal article" date="2020" name="mSystems">
        <title>Genome- and Community-Level Interaction Insights into Carbon Utilization and Element Cycling Functions of Hydrothermarchaeota in Hydrothermal Sediment.</title>
        <authorList>
            <person name="Zhou Z."/>
            <person name="Liu Y."/>
            <person name="Xu W."/>
            <person name="Pan J."/>
            <person name="Luo Z.H."/>
            <person name="Li M."/>
        </authorList>
    </citation>
    <scope>NUCLEOTIDE SEQUENCE [LARGE SCALE GENOMIC DNA]</scope>
    <source>
        <strain evidence="1">SpSt-6</strain>
    </source>
</reference>
<dbReference type="EMBL" id="DSZN01000095">
    <property type="protein sequence ID" value="HGQ85823.1"/>
    <property type="molecule type" value="Genomic_DNA"/>
</dbReference>
<name>A0A7C4NUT2_9BACT</name>
<dbReference type="AlphaFoldDB" id="A0A7C4NUT2"/>
<proteinExistence type="predicted"/>
<organism evidence="1">
    <name type="scientific">Thermodesulfobacterium geofontis</name>
    <dbReference type="NCBI Taxonomy" id="1295609"/>
    <lineage>
        <taxon>Bacteria</taxon>
        <taxon>Pseudomonadati</taxon>
        <taxon>Thermodesulfobacteriota</taxon>
        <taxon>Thermodesulfobacteria</taxon>
        <taxon>Thermodesulfobacteriales</taxon>
        <taxon>Thermodesulfobacteriaceae</taxon>
        <taxon>Thermodesulfobacterium</taxon>
    </lineage>
</organism>
<dbReference type="SUPFAM" id="SSF58104">
    <property type="entry name" value="Methyl-accepting chemotaxis protein (MCP) signaling domain"/>
    <property type="match status" value="1"/>
</dbReference>
<protein>
    <submittedName>
        <fullName evidence="1">Uncharacterized protein</fullName>
    </submittedName>
</protein>